<comment type="caution">
    <text evidence="1">The sequence shown here is derived from an EMBL/GenBank/DDBJ whole genome shotgun (WGS) entry which is preliminary data.</text>
</comment>
<accession>A0A1J4V4R6</accession>
<evidence type="ECO:0000313" key="1">
    <source>
        <dbReference type="EMBL" id="OIO32132.1"/>
    </source>
</evidence>
<organism evidence="1 2">
    <name type="scientific">Candidatus Nomurabacteria bacterium CG1_02_47_685</name>
    <dbReference type="NCBI Taxonomy" id="1805282"/>
    <lineage>
        <taxon>Bacteria</taxon>
        <taxon>Candidatus Nomuraibacteriota</taxon>
    </lineage>
</organism>
<gene>
    <name evidence="1" type="ORF">AUJ44_03140</name>
</gene>
<protein>
    <submittedName>
        <fullName evidence="1">Uncharacterized protein</fullName>
    </submittedName>
</protein>
<proteinExistence type="predicted"/>
<reference evidence="1 2" key="1">
    <citation type="journal article" date="2016" name="Environ. Microbiol.">
        <title>Genomic resolution of a cold subsurface aquifer community provides metabolic insights for novel microbes adapted to high CO concentrations.</title>
        <authorList>
            <person name="Probst A.J."/>
            <person name="Castelle C.J."/>
            <person name="Singh A."/>
            <person name="Brown C.T."/>
            <person name="Anantharaman K."/>
            <person name="Sharon I."/>
            <person name="Hug L.A."/>
            <person name="Burstein D."/>
            <person name="Emerson J.B."/>
            <person name="Thomas B.C."/>
            <person name="Banfield J.F."/>
        </authorList>
    </citation>
    <scope>NUCLEOTIDE SEQUENCE [LARGE SCALE GENOMIC DNA]</scope>
    <source>
        <strain evidence="1">CG1_02_47_685</strain>
    </source>
</reference>
<name>A0A1J4V4R6_9BACT</name>
<dbReference type="Proteomes" id="UP000183206">
    <property type="component" value="Unassembled WGS sequence"/>
</dbReference>
<dbReference type="AlphaFoldDB" id="A0A1J4V4R6"/>
<dbReference type="EMBL" id="MNVO01000047">
    <property type="protein sequence ID" value="OIO32132.1"/>
    <property type="molecule type" value="Genomic_DNA"/>
</dbReference>
<sequence length="164" mass="17791">MFPQMWKQKQKTAAEEVMNNTAAMLAYGIARQEVARDLETETVLPSHEGAGYVDVVSTGGGGRLYWHEETKGFSCRYCTIRVLREGEFEVEAHFPSPTGETPRRVFGDVAEAVEASVLLEHIAALAGEAALRGTYDDPGVVPGIGTVTTTRATRATATRRTVTS</sequence>
<evidence type="ECO:0000313" key="2">
    <source>
        <dbReference type="Proteomes" id="UP000183206"/>
    </source>
</evidence>